<gene>
    <name evidence="4" type="primary">LOC105895522</name>
</gene>
<feature type="region of interest" description="Disordered" evidence="2">
    <location>
        <begin position="150"/>
        <end position="261"/>
    </location>
</feature>
<feature type="compositionally biased region" description="Basic and acidic residues" evidence="2">
    <location>
        <begin position="694"/>
        <end position="719"/>
    </location>
</feature>
<feature type="compositionally biased region" description="Polar residues" evidence="2">
    <location>
        <begin position="194"/>
        <end position="217"/>
    </location>
</feature>
<feature type="region of interest" description="Disordered" evidence="2">
    <location>
        <begin position="874"/>
        <end position="895"/>
    </location>
</feature>
<feature type="region of interest" description="Disordered" evidence="2">
    <location>
        <begin position="1006"/>
        <end position="1087"/>
    </location>
</feature>
<evidence type="ECO:0000313" key="4">
    <source>
        <dbReference type="RefSeq" id="XP_042566371.1"/>
    </source>
</evidence>
<dbReference type="PANTHER" id="PTHR24176">
    <property type="entry name" value="ANKYRIN REPEAT DOMAIN-CONTAINING PROTEIN 31-RELATED"/>
    <property type="match status" value="1"/>
</dbReference>
<feature type="repeat" description="ANK" evidence="1">
    <location>
        <begin position="580"/>
        <end position="612"/>
    </location>
</feature>
<evidence type="ECO:0000256" key="2">
    <source>
        <dbReference type="SAM" id="MobiDB-lite"/>
    </source>
</evidence>
<feature type="repeat" description="ANK" evidence="1">
    <location>
        <begin position="547"/>
        <end position="579"/>
    </location>
</feature>
<dbReference type="PROSITE" id="PS50297">
    <property type="entry name" value="ANK_REP_REGION"/>
    <property type="match status" value="3"/>
</dbReference>
<feature type="region of interest" description="Disordered" evidence="2">
    <location>
        <begin position="1"/>
        <end position="30"/>
    </location>
</feature>
<dbReference type="Pfam" id="PF13637">
    <property type="entry name" value="Ank_4"/>
    <property type="match status" value="1"/>
</dbReference>
<feature type="region of interest" description="Disordered" evidence="2">
    <location>
        <begin position="291"/>
        <end position="320"/>
    </location>
</feature>
<keyword evidence="1" id="KW-0040">ANK repeat</keyword>
<keyword evidence="3" id="KW-1185">Reference proteome</keyword>
<feature type="compositionally biased region" description="Basic residues" evidence="2">
    <location>
        <begin position="484"/>
        <end position="499"/>
    </location>
</feature>
<name>A0A8M1KQN0_CLUHA</name>
<dbReference type="PANTHER" id="PTHR24176:SF14">
    <property type="entry name" value="ANKYRIN REPEAT DOMAIN-CONTAINING PROTEIN 31"/>
    <property type="match status" value="1"/>
</dbReference>
<feature type="repeat" description="ANK" evidence="1">
    <location>
        <begin position="613"/>
        <end position="645"/>
    </location>
</feature>
<dbReference type="RefSeq" id="XP_042566371.1">
    <property type="nucleotide sequence ID" value="XM_042710437.1"/>
</dbReference>
<dbReference type="InterPro" id="IPR002110">
    <property type="entry name" value="Ankyrin_rpt"/>
</dbReference>
<dbReference type="AlphaFoldDB" id="A0A8M1KQN0"/>
<accession>A0A8M1KQN0</accession>
<proteinExistence type="predicted"/>
<feature type="region of interest" description="Disordered" evidence="2">
    <location>
        <begin position="948"/>
        <end position="983"/>
    </location>
</feature>
<dbReference type="KEGG" id="char:105895522"/>
<dbReference type="OrthoDB" id="366390at2759"/>
<dbReference type="GeneID" id="105895522"/>
<feature type="region of interest" description="Disordered" evidence="2">
    <location>
        <begin position="477"/>
        <end position="499"/>
    </location>
</feature>
<dbReference type="InterPro" id="IPR042334">
    <property type="entry name" value="ANKRD31"/>
</dbReference>
<organism evidence="3 4">
    <name type="scientific">Clupea harengus</name>
    <name type="common">Atlantic herring</name>
    <dbReference type="NCBI Taxonomy" id="7950"/>
    <lineage>
        <taxon>Eukaryota</taxon>
        <taxon>Metazoa</taxon>
        <taxon>Chordata</taxon>
        <taxon>Craniata</taxon>
        <taxon>Vertebrata</taxon>
        <taxon>Euteleostomi</taxon>
        <taxon>Actinopterygii</taxon>
        <taxon>Neopterygii</taxon>
        <taxon>Teleostei</taxon>
        <taxon>Clupei</taxon>
        <taxon>Clupeiformes</taxon>
        <taxon>Clupeoidei</taxon>
        <taxon>Clupeidae</taxon>
        <taxon>Clupea</taxon>
    </lineage>
</organism>
<feature type="compositionally biased region" description="Polar residues" evidence="2">
    <location>
        <begin position="678"/>
        <end position="689"/>
    </location>
</feature>
<reference evidence="4" key="1">
    <citation type="submission" date="2025-08" db="UniProtKB">
        <authorList>
            <consortium name="RefSeq"/>
        </authorList>
    </citation>
    <scope>IDENTIFICATION</scope>
</reference>
<protein>
    <submittedName>
        <fullName evidence="4">Ankyrin repeat domain-containing protein 31-like</fullName>
    </submittedName>
</protein>
<dbReference type="Pfam" id="PF12796">
    <property type="entry name" value="Ank_2"/>
    <property type="match status" value="1"/>
</dbReference>
<evidence type="ECO:0000256" key="1">
    <source>
        <dbReference type="PROSITE-ProRule" id="PRU00023"/>
    </source>
</evidence>
<evidence type="ECO:0000313" key="3">
    <source>
        <dbReference type="Proteomes" id="UP000515152"/>
    </source>
</evidence>
<dbReference type="Proteomes" id="UP000515152">
    <property type="component" value="Chromosome 18"/>
</dbReference>
<dbReference type="PROSITE" id="PS50088">
    <property type="entry name" value="ANK_REPEAT"/>
    <property type="match status" value="3"/>
</dbReference>
<dbReference type="SMART" id="SM00248">
    <property type="entry name" value="ANK"/>
    <property type="match status" value="3"/>
</dbReference>
<feature type="region of interest" description="Disordered" evidence="2">
    <location>
        <begin position="676"/>
        <end position="719"/>
    </location>
</feature>
<sequence length="1242" mass="133941">MDLEVKPHSPPHKSLAEAEAGAGAGLGTDNEFTNISVTFPSSPIRKGQKEDGKEVTSEISTENEEVSNFTATDCTILEHCNSVSQLTERADITNNLESISNDFGLNGAVTDPCFLDNTQECSVSLLACHTDRAQQSALCVREESRLMESSVAMGEASDSHDSHSPSLLTGGSRAPERNAEVRAAGAWRREEQSTHWNASSEAHSEPSDITPSLQISHTGLPHLDETHNGETRQNSLNVSKAGWSGGSETQRDVPSVLNSPSDVCISSSGPMKCDMQMSQLGGSRAKRVFGGTEKSDRDLSLCSHPNSREAPGAQTNSSLSMDSSYKATMLSGFELIVNSNEGLATEHTPVRSLCEVVQVERPSGHLPSDTCMTETPGDSAFTETNCVTITDRVQTEAKVQELDSSSDSDCTMISEPECTQADDSKRDITENETPNLDLCPGVCSPSEMRNGNYNVPPNGSESQTFNGNVTGSSLAANASASRQGLHKQKAKIPKQKRRQSCSAKSQGCWKLWQPSKTFGCPTDSAVGKVTMERAKVKPRNIHKRNGLGETQLHRASKKGDLASVKALIESGIDVNLADHAGWTALHEACAGGFTAVVEKLLCAGADVTSRGPEGLTPLHDAVESGWYEVVKLLLQNGANPKDKNALGKTALDLACHADIKELLSTFKGPLVTAVRPRQPTQEVTDQMKPSHSPRILEGKPEEDPENRKPSRITTTEREAAPTDSIMAMLQEVERRQMDMTAWQLHKSEDKDKFMAEWSQMQTKLNKVLIKQQAAKDDLTNKYRMVPDSFQQGTLRNSLRSLASRQKCLLGLLQKQSELKLKVHTQKVPTSASKKMNALATGSLNNHSIQPDHRRIAKDLKMCISKIDQVVSSSSESTLTELKNPQKGGDGLHCQSTKSLPGAGLSAVPVYTLSLPTALPQGQSGIVLVNHGGKSFAFVGLSKCRVPVAPKKQPVSSLRSSTSPRSSAVQPLPVPSPASQTSLTDLEPPAVSLALAQMCNVSTSHHETVVPDAGGSSGGPDERSVTSKTKRNGLKSSTGPEDAGDVKGRSLSPVYPHHNAEDMNSDIQQDRPPEAQGSGASLSDGSKLEESNRLATLVRQGVLLPAKNALEFELKGSCHQASLLHDGSIRDINGKDFVTPERWVESILGNKIPVSSTYAWKKITFRSKSLSAYLLNADDTGRAEAGTLAPQPKEIKKNTSGSFLEIKSIHLICNDEFAPTHIIDHYWEFITKSEDWGFEAASL</sequence>
<feature type="compositionally biased region" description="Low complexity" evidence="2">
    <location>
        <begin position="955"/>
        <end position="966"/>
    </location>
</feature>